<dbReference type="Gene3D" id="2.120.10.30">
    <property type="entry name" value="TolB, C-terminal domain"/>
    <property type="match status" value="1"/>
</dbReference>
<evidence type="ECO:0000313" key="3">
    <source>
        <dbReference type="EMBL" id="CAA9504920.1"/>
    </source>
</evidence>
<sequence length="327" mass="33692">MTTAIASSLSALFIAVTATAAQVAPAPPAAPFEAGRPLGIMSEGKYAPLSPNVKVYGAVVSAESCVYDATRDLIMVVNRGANQNEVPNDGFVSLLNHDGSVHTARWIGGNREGLTLNHPFGSEIRAGRLYLADSDGGTADGVPRVAVIRMFDVRTGAPAGEVKVAGATWLNDIAVARDGTIYASQTGSADGKTAMRIYRITPAGQATVFLEGAPLSLPNGVAMNENGNVVVANMGNADVLTFTTGGELVRTERAAQPGSDGLVIMGDGTKYLSSVRLGGVSRIRPGKPAELIASGIPSAASMCLDMGANQLVIPMNPNNAVAFVKLK</sequence>
<accession>A0A6J4STL2</accession>
<reference evidence="3" key="1">
    <citation type="submission" date="2020-02" db="EMBL/GenBank/DDBJ databases">
        <authorList>
            <person name="Meier V. D."/>
        </authorList>
    </citation>
    <scope>NUCLEOTIDE SEQUENCE</scope>
    <source>
        <strain evidence="3">AVDCRST_MAG39</strain>
    </source>
</reference>
<evidence type="ECO:0000256" key="1">
    <source>
        <dbReference type="SAM" id="SignalP"/>
    </source>
</evidence>
<proteinExistence type="predicted"/>
<dbReference type="InterPro" id="IPR013658">
    <property type="entry name" value="SGL"/>
</dbReference>
<dbReference type="EMBL" id="CADCVW010000067">
    <property type="protein sequence ID" value="CAA9504920.1"/>
    <property type="molecule type" value="Genomic_DNA"/>
</dbReference>
<gene>
    <name evidence="3" type="ORF">AVDCRST_MAG39-1625</name>
</gene>
<dbReference type="Pfam" id="PF08450">
    <property type="entry name" value="SGL"/>
    <property type="match status" value="1"/>
</dbReference>
<feature type="signal peptide" evidence="1">
    <location>
        <begin position="1"/>
        <end position="20"/>
    </location>
</feature>
<organism evidence="3">
    <name type="scientific">uncultured Sphingomonadaceae bacterium</name>
    <dbReference type="NCBI Taxonomy" id="169976"/>
    <lineage>
        <taxon>Bacteria</taxon>
        <taxon>Pseudomonadati</taxon>
        <taxon>Pseudomonadota</taxon>
        <taxon>Alphaproteobacteria</taxon>
        <taxon>Sphingomonadales</taxon>
        <taxon>Sphingomonadaceae</taxon>
        <taxon>environmental samples</taxon>
    </lineage>
</organism>
<feature type="domain" description="SMP-30/Gluconolactonase/LRE-like region" evidence="2">
    <location>
        <begin position="167"/>
        <end position="304"/>
    </location>
</feature>
<feature type="chain" id="PRO_5026647295" evidence="1">
    <location>
        <begin position="21"/>
        <end position="327"/>
    </location>
</feature>
<dbReference type="SUPFAM" id="SSF101898">
    <property type="entry name" value="NHL repeat"/>
    <property type="match status" value="1"/>
</dbReference>
<keyword evidence="1" id="KW-0732">Signal</keyword>
<protein>
    <submittedName>
        <fullName evidence="3">Periplasmic ATP/GTP-binding protein</fullName>
    </submittedName>
</protein>
<evidence type="ECO:0000259" key="2">
    <source>
        <dbReference type="Pfam" id="PF08450"/>
    </source>
</evidence>
<name>A0A6J4STL2_9SPHN</name>
<dbReference type="AlphaFoldDB" id="A0A6J4STL2"/>
<dbReference type="InterPro" id="IPR011042">
    <property type="entry name" value="6-blade_b-propeller_TolB-like"/>
</dbReference>